<sequence length="452" mass="53201">MIFLIAFICAFLFTNTLSFPAHRIRQRSVDEFYKQMEASLGQRIDKVLNIQEAKTGYDLERIQIMSPSYKCDKYEGRTCTYLRHLAAGLTLGVKMNQQVKAKAICNIRWYRYYKRRGMEEYIRVELTKDIGILHRKEKLPIHARAFMDLPLQSVSFEWSIKGFKNLPKSIKIIRDQSSVIINKYRAKKNHILVCSVFSNKGIFVARRNFLLRKTDTLSTKYPAHSSTELNVKRRHKRNTDEDSRFGEDDTDFKLMDFFQPKISLQVKLKKLNSSLKDSEFENPFRILPTPEYDKINQIYENKLLNPHGVDENKNMFSNRPSNSFRRREQNKDKSLDPCKKYFYRRGKTRNPIRNSASPTPGIPEKFDNEQNLHRNSYNIDFQRGQKRLSNRQSPNVGLPAKDNMYVEEIKKILLEPLESFLTDENKDKEVNNELTFDEKEAMLIGSCTVKQE</sequence>
<dbReference type="EMBL" id="JAFNEN010000324">
    <property type="protein sequence ID" value="KAG8185809.1"/>
    <property type="molecule type" value="Genomic_DNA"/>
</dbReference>
<evidence type="ECO:0000256" key="2">
    <source>
        <dbReference type="SAM" id="SignalP"/>
    </source>
</evidence>
<feature type="chain" id="PRO_5043843269" evidence="2">
    <location>
        <begin position="19"/>
        <end position="452"/>
    </location>
</feature>
<evidence type="ECO:0000313" key="3">
    <source>
        <dbReference type="EMBL" id="KAG8185809.1"/>
    </source>
</evidence>
<evidence type="ECO:0000256" key="1">
    <source>
        <dbReference type="SAM" id="MobiDB-lite"/>
    </source>
</evidence>
<dbReference type="Proteomes" id="UP000827092">
    <property type="component" value="Unassembled WGS sequence"/>
</dbReference>
<keyword evidence="2" id="KW-0732">Signal</keyword>
<accession>A0AAV6UNE8</accession>
<reference evidence="3 4" key="1">
    <citation type="journal article" date="2022" name="Nat. Ecol. Evol.">
        <title>A masculinizing supergene underlies an exaggerated male reproductive morph in a spider.</title>
        <authorList>
            <person name="Hendrickx F."/>
            <person name="De Corte Z."/>
            <person name="Sonet G."/>
            <person name="Van Belleghem S.M."/>
            <person name="Kostlbacher S."/>
            <person name="Vangestel C."/>
        </authorList>
    </citation>
    <scope>NUCLEOTIDE SEQUENCE [LARGE SCALE GENOMIC DNA]</scope>
    <source>
        <strain evidence="3">W744_W776</strain>
    </source>
</reference>
<feature type="region of interest" description="Disordered" evidence="1">
    <location>
        <begin position="310"/>
        <end position="331"/>
    </location>
</feature>
<comment type="caution">
    <text evidence="3">The sequence shown here is derived from an EMBL/GenBank/DDBJ whole genome shotgun (WGS) entry which is preliminary data.</text>
</comment>
<gene>
    <name evidence="3" type="ORF">JTE90_002034</name>
</gene>
<evidence type="ECO:0000313" key="4">
    <source>
        <dbReference type="Proteomes" id="UP000827092"/>
    </source>
</evidence>
<feature type="signal peptide" evidence="2">
    <location>
        <begin position="1"/>
        <end position="18"/>
    </location>
</feature>
<proteinExistence type="predicted"/>
<dbReference type="AlphaFoldDB" id="A0AAV6UNE8"/>
<name>A0AAV6UNE8_9ARAC</name>
<protein>
    <submittedName>
        <fullName evidence="3">Uncharacterized protein</fullName>
    </submittedName>
</protein>
<feature type="region of interest" description="Disordered" evidence="1">
    <location>
        <begin position="349"/>
        <end position="368"/>
    </location>
</feature>
<organism evidence="3 4">
    <name type="scientific">Oedothorax gibbosus</name>
    <dbReference type="NCBI Taxonomy" id="931172"/>
    <lineage>
        <taxon>Eukaryota</taxon>
        <taxon>Metazoa</taxon>
        <taxon>Ecdysozoa</taxon>
        <taxon>Arthropoda</taxon>
        <taxon>Chelicerata</taxon>
        <taxon>Arachnida</taxon>
        <taxon>Araneae</taxon>
        <taxon>Araneomorphae</taxon>
        <taxon>Entelegynae</taxon>
        <taxon>Araneoidea</taxon>
        <taxon>Linyphiidae</taxon>
        <taxon>Erigoninae</taxon>
        <taxon>Oedothorax</taxon>
    </lineage>
</organism>
<keyword evidence="4" id="KW-1185">Reference proteome</keyword>